<name>A0A2K8U3U1_9GAMM</name>
<evidence type="ECO:0000313" key="1">
    <source>
        <dbReference type="EMBL" id="AUB80248.1"/>
    </source>
</evidence>
<keyword evidence="2" id="KW-1185">Reference proteome</keyword>
<sequence length="269" mass="29452">MADQIKSDYNMAASPDAGLRLIRDTLLGEAQALAGVAGKTVLKAGAAQLKNLVSKTPSLLERQLAPTLVVAEEAEDIAIANAIVNKRLETLTDLQKLSKLRNQERGANARINKIVYELEVIERKEGGKAAEMLSAALDANGYTGPAKELALRNLVENWKRVREANVFTDWNLIRMKFGFSATLDLNGLKLDIDHLVPIKISLGNSQIIDLSGEIGTVLANLRLTPSNLNRSMQNIVTPQVFEYAQQLNNAGLLSDQSLHSLEQAVRYVR</sequence>
<dbReference type="AlphaFoldDB" id="A0A2K8U3U1"/>
<protein>
    <submittedName>
        <fullName evidence="1">Uncharacterized protein</fullName>
    </submittedName>
</protein>
<reference evidence="1 2" key="1">
    <citation type="submission" date="2017-03" db="EMBL/GenBank/DDBJ databases">
        <title>Complete genome sequence of Candidatus 'Thiodictyon syntrophicum' sp. nov. strain Cad16T, a photolithoautotroph purple sulfur bacterium isolated from an alpine meromictic lake.</title>
        <authorList>
            <person name="Luedin S.M."/>
            <person name="Pothier J.F."/>
            <person name="Danza F."/>
            <person name="Storelli N."/>
            <person name="Wittwer M."/>
            <person name="Tonolla M."/>
        </authorList>
    </citation>
    <scope>NUCLEOTIDE SEQUENCE [LARGE SCALE GENOMIC DNA]</scope>
    <source>
        <strain evidence="1 2">Cad16T</strain>
    </source>
</reference>
<proteinExistence type="predicted"/>
<dbReference type="Proteomes" id="UP000232638">
    <property type="component" value="Chromosome"/>
</dbReference>
<dbReference type="EMBL" id="CP020370">
    <property type="protein sequence ID" value="AUB80248.1"/>
    <property type="molecule type" value="Genomic_DNA"/>
</dbReference>
<evidence type="ECO:0000313" key="2">
    <source>
        <dbReference type="Proteomes" id="UP000232638"/>
    </source>
</evidence>
<gene>
    <name evidence="1" type="ORF">THSYN_04245</name>
</gene>
<dbReference type="KEGG" id="tsy:THSYN_04245"/>
<accession>A0A2K8U3U1</accession>
<organism evidence="1 2">
    <name type="scientific">Candidatus Thiodictyon syntrophicum</name>
    <dbReference type="NCBI Taxonomy" id="1166950"/>
    <lineage>
        <taxon>Bacteria</taxon>
        <taxon>Pseudomonadati</taxon>
        <taxon>Pseudomonadota</taxon>
        <taxon>Gammaproteobacteria</taxon>
        <taxon>Chromatiales</taxon>
        <taxon>Chromatiaceae</taxon>
        <taxon>Thiodictyon</taxon>
    </lineage>
</organism>